<dbReference type="AlphaFoldDB" id="A0A1S8TEV8"/>
<dbReference type="Pfam" id="PF01473">
    <property type="entry name" value="Choline_bind_1"/>
    <property type="match status" value="1"/>
</dbReference>
<dbReference type="Proteomes" id="UP000190890">
    <property type="component" value="Unassembled WGS sequence"/>
</dbReference>
<feature type="domain" description="Cadherin-like beta-sandwich-like" evidence="5">
    <location>
        <begin position="155"/>
        <end position="244"/>
    </location>
</feature>
<keyword evidence="4" id="KW-0732">Signal</keyword>
<reference evidence="6 7" key="1">
    <citation type="submission" date="2016-05" db="EMBL/GenBank/DDBJ databases">
        <title>Microbial solvent formation.</title>
        <authorList>
            <person name="Poehlein A."/>
            <person name="Montoya Solano J.D."/>
            <person name="Flitsch S."/>
            <person name="Krabben P."/>
            <person name="Duerre P."/>
            <person name="Daniel R."/>
        </authorList>
    </citation>
    <scope>NUCLEOTIDE SEQUENCE [LARGE SCALE GENOMIC DNA]</scope>
    <source>
        <strain evidence="6 7">DSM 2619</strain>
    </source>
</reference>
<feature type="repeat" description="Cell wall-binding" evidence="2">
    <location>
        <begin position="486"/>
        <end position="506"/>
    </location>
</feature>
<evidence type="ECO:0000256" key="4">
    <source>
        <dbReference type="SAM" id="SignalP"/>
    </source>
</evidence>
<organism evidence="6 7">
    <name type="scientific">Clostridium puniceum</name>
    <dbReference type="NCBI Taxonomy" id="29367"/>
    <lineage>
        <taxon>Bacteria</taxon>
        <taxon>Bacillati</taxon>
        <taxon>Bacillota</taxon>
        <taxon>Clostridia</taxon>
        <taxon>Eubacteriales</taxon>
        <taxon>Clostridiaceae</taxon>
        <taxon>Clostridium</taxon>
    </lineage>
</organism>
<sequence>MSKIIKRIISSLLVISAFAAIEPASHINLITEEAYAASFKSSDDALLKSLDTSKGSVKFSSTKSSATVKVKSSVDEVKITAEGKESDYEISIDGDTADTGESEKTVDLDKGRNKIKITVKDPSGDKTSATYYLYITRGTSSSSDDDDDDDDDVYLDDITVSGTDISFSRNTRTYNIEVADSVDEVRIKAEPDDDDDTVEIDGTEVDDDDSYKRWVTLDKGKNVIKITVEDDDDNERTYTLNIYRGVKAPSTNTGAGEIDESQDSIYLDNLELYDSGIDINYRPKVTYYEVNVKEDYDNVIVKAEPDDDDDVVRVNGNKVKDANYNSRVYLQKGKNIIKVKVNNDEDSDDDDYEERTYTIVVNRGTFTDTTNSTNANNTNTTTDNSSNSNSGNTNTANSAAKANQWVKNSNGQWTYNDDLGKPMTNSWFFDKSYGKWYKLGFDGSMRTGWQYEGANTYYLNEDGSMQIGWKYIGNSWYYFNANGTIKTGWFQNNDGKWYYFYPGGVMASNIKVSGYRLGEDGAMV</sequence>
<dbReference type="EC" id="3.5.1.28" evidence="6"/>
<dbReference type="Pfam" id="PF12733">
    <property type="entry name" value="Cadherin-like"/>
    <property type="match status" value="3"/>
</dbReference>
<evidence type="ECO:0000256" key="3">
    <source>
        <dbReference type="SAM" id="MobiDB-lite"/>
    </source>
</evidence>
<dbReference type="SUPFAM" id="SSF69360">
    <property type="entry name" value="Cell wall binding repeat"/>
    <property type="match status" value="1"/>
</dbReference>
<feature type="region of interest" description="Disordered" evidence="3">
    <location>
        <begin position="366"/>
        <end position="400"/>
    </location>
</feature>
<evidence type="ECO:0000313" key="6">
    <source>
        <dbReference type="EMBL" id="OOM76340.1"/>
    </source>
</evidence>
<keyword evidence="7" id="KW-1185">Reference proteome</keyword>
<gene>
    <name evidence="6" type="primary">lytA_11</name>
    <name evidence="6" type="ORF">CLPUN_27270</name>
</gene>
<evidence type="ECO:0000313" key="7">
    <source>
        <dbReference type="Proteomes" id="UP000190890"/>
    </source>
</evidence>
<dbReference type="InterPro" id="IPR025883">
    <property type="entry name" value="Cadherin-like_domain"/>
</dbReference>
<protein>
    <submittedName>
        <fullName evidence="6">Autolysin</fullName>
        <ecNumber evidence="6">3.5.1.28</ecNumber>
    </submittedName>
</protein>
<feature type="chain" id="PRO_5013340643" evidence="4">
    <location>
        <begin position="20"/>
        <end position="524"/>
    </location>
</feature>
<dbReference type="InterPro" id="IPR018337">
    <property type="entry name" value="Cell_wall/Cho-bd_repeat"/>
</dbReference>
<evidence type="ECO:0000256" key="2">
    <source>
        <dbReference type="PROSITE-ProRule" id="PRU00591"/>
    </source>
</evidence>
<dbReference type="RefSeq" id="WP_077847826.1">
    <property type="nucleotide sequence ID" value="NZ_LZZM01000174.1"/>
</dbReference>
<dbReference type="STRING" id="29367.CLPUN_27270"/>
<dbReference type="OrthoDB" id="1879841at2"/>
<comment type="caution">
    <text evidence="6">The sequence shown here is derived from an EMBL/GenBank/DDBJ whole genome shotgun (WGS) entry which is preliminary data.</text>
</comment>
<feature type="domain" description="Cadherin-like beta-sandwich-like" evidence="5">
    <location>
        <begin position="280"/>
        <end position="363"/>
    </location>
</feature>
<dbReference type="Gene3D" id="2.10.270.10">
    <property type="entry name" value="Cholin Binding"/>
    <property type="match status" value="1"/>
</dbReference>
<accession>A0A1S8TEV8</accession>
<evidence type="ECO:0000256" key="1">
    <source>
        <dbReference type="ARBA" id="ARBA00022737"/>
    </source>
</evidence>
<feature type="repeat" description="Cell wall-binding" evidence="2">
    <location>
        <begin position="446"/>
        <end position="465"/>
    </location>
</feature>
<feature type="repeat" description="Cell wall-binding" evidence="2">
    <location>
        <begin position="466"/>
        <end position="485"/>
    </location>
</feature>
<keyword evidence="1" id="KW-0677">Repeat</keyword>
<keyword evidence="6" id="KW-0378">Hydrolase</keyword>
<dbReference type="Pfam" id="PF19127">
    <property type="entry name" value="Choline_bind_3"/>
    <property type="match status" value="1"/>
</dbReference>
<dbReference type="PROSITE" id="PS51170">
    <property type="entry name" value="CW"/>
    <property type="match status" value="3"/>
</dbReference>
<feature type="compositionally biased region" description="Low complexity" evidence="3">
    <location>
        <begin position="367"/>
        <end position="400"/>
    </location>
</feature>
<proteinExistence type="predicted"/>
<dbReference type="GO" id="GO:0008745">
    <property type="term" value="F:N-acetylmuramoyl-L-alanine amidase activity"/>
    <property type="evidence" value="ECO:0007669"/>
    <property type="project" value="UniProtKB-EC"/>
</dbReference>
<dbReference type="EMBL" id="LZZM01000174">
    <property type="protein sequence ID" value="OOM76340.1"/>
    <property type="molecule type" value="Genomic_DNA"/>
</dbReference>
<name>A0A1S8TEV8_9CLOT</name>
<feature type="signal peptide" evidence="4">
    <location>
        <begin position="1"/>
        <end position="19"/>
    </location>
</feature>
<feature type="domain" description="Cadherin-like beta-sandwich-like" evidence="5">
    <location>
        <begin position="49"/>
        <end position="137"/>
    </location>
</feature>
<evidence type="ECO:0000259" key="5">
    <source>
        <dbReference type="Pfam" id="PF12733"/>
    </source>
</evidence>